<dbReference type="InterPro" id="IPR011051">
    <property type="entry name" value="RmlC_Cupin_sf"/>
</dbReference>
<dbReference type="Gramene" id="PHT85706">
    <property type="protein sequence ID" value="PHT85706"/>
    <property type="gene ID" value="T459_07812"/>
</dbReference>
<organism evidence="2 3">
    <name type="scientific">Capsicum annuum</name>
    <name type="common">Capsicum pepper</name>
    <dbReference type="NCBI Taxonomy" id="4072"/>
    <lineage>
        <taxon>Eukaryota</taxon>
        <taxon>Viridiplantae</taxon>
        <taxon>Streptophyta</taxon>
        <taxon>Embryophyta</taxon>
        <taxon>Tracheophyta</taxon>
        <taxon>Spermatophyta</taxon>
        <taxon>Magnoliopsida</taxon>
        <taxon>eudicotyledons</taxon>
        <taxon>Gunneridae</taxon>
        <taxon>Pentapetalae</taxon>
        <taxon>asterids</taxon>
        <taxon>lamiids</taxon>
        <taxon>Solanales</taxon>
        <taxon>Solanaceae</taxon>
        <taxon>Solanoideae</taxon>
        <taxon>Capsiceae</taxon>
        <taxon>Capsicum</taxon>
    </lineage>
</organism>
<dbReference type="OMA" id="HEQCFAL"/>
<dbReference type="PANTHER" id="PTHR31238">
    <property type="entry name" value="GERMIN-LIKE PROTEIN SUBFAMILY 3 MEMBER 3"/>
    <property type="match status" value="1"/>
</dbReference>
<keyword evidence="1" id="KW-0732">Signal</keyword>
<evidence type="ECO:0000313" key="3">
    <source>
        <dbReference type="Proteomes" id="UP000222542"/>
    </source>
</evidence>
<dbReference type="STRING" id="4072.A0A1U8GHD8"/>
<reference evidence="2 3" key="2">
    <citation type="journal article" date="2017" name="Genome Biol.">
        <title>New reference genome sequences of hot pepper reveal the massive evolution of plant disease-resistance genes by retroduplication.</title>
        <authorList>
            <person name="Kim S."/>
            <person name="Park J."/>
            <person name="Yeom S.I."/>
            <person name="Kim Y.M."/>
            <person name="Seo E."/>
            <person name="Kim K.T."/>
            <person name="Kim M.S."/>
            <person name="Lee J.M."/>
            <person name="Cheong K."/>
            <person name="Shin H.S."/>
            <person name="Kim S.B."/>
            <person name="Han K."/>
            <person name="Lee J."/>
            <person name="Park M."/>
            <person name="Lee H.A."/>
            <person name="Lee H.Y."/>
            <person name="Lee Y."/>
            <person name="Oh S."/>
            <person name="Lee J.H."/>
            <person name="Choi E."/>
            <person name="Choi E."/>
            <person name="Lee S.E."/>
            <person name="Jeon J."/>
            <person name="Kim H."/>
            <person name="Choi G."/>
            <person name="Song H."/>
            <person name="Lee J."/>
            <person name="Lee S.C."/>
            <person name="Kwon J.K."/>
            <person name="Lee H.Y."/>
            <person name="Koo N."/>
            <person name="Hong Y."/>
            <person name="Kim R.W."/>
            <person name="Kang W.H."/>
            <person name="Huh J.H."/>
            <person name="Kang B.C."/>
            <person name="Yang T.J."/>
            <person name="Lee Y.H."/>
            <person name="Bennetzen J.L."/>
            <person name="Choi D."/>
        </authorList>
    </citation>
    <scope>NUCLEOTIDE SEQUENCE [LARGE SCALE GENOMIC DNA]</scope>
    <source>
        <strain evidence="3">cv. CM334</strain>
    </source>
</reference>
<evidence type="ECO:0000256" key="1">
    <source>
        <dbReference type="SAM" id="SignalP"/>
    </source>
</evidence>
<feature type="chain" id="PRO_5030035721" evidence="1">
    <location>
        <begin position="24"/>
        <end position="106"/>
    </location>
</feature>
<keyword evidence="3" id="KW-1185">Reference proteome</keyword>
<dbReference type="Gene3D" id="2.60.120.10">
    <property type="entry name" value="Jelly Rolls"/>
    <property type="match status" value="1"/>
</dbReference>
<dbReference type="Proteomes" id="UP000222542">
    <property type="component" value="Unassembled WGS sequence"/>
</dbReference>
<dbReference type="AlphaFoldDB" id="A0A1U8GHD8"/>
<comment type="caution">
    <text evidence="2">The sequence shown here is derived from an EMBL/GenBank/DDBJ whole genome shotgun (WGS) entry which is preliminary data.</text>
</comment>
<dbReference type="SMR" id="A0A1U8GHD8"/>
<dbReference type="EMBL" id="AYRZ02000003">
    <property type="protein sequence ID" value="PHT85706.1"/>
    <property type="molecule type" value="Genomic_DNA"/>
</dbReference>
<protein>
    <submittedName>
        <fullName evidence="2">Germin-like protein subfamily 1 member 17</fullName>
    </submittedName>
</protein>
<evidence type="ECO:0000313" key="2">
    <source>
        <dbReference type="EMBL" id="PHT85706.1"/>
    </source>
</evidence>
<accession>A0A1U8GHD8</accession>
<reference evidence="2 3" key="1">
    <citation type="journal article" date="2014" name="Nat. Genet.">
        <title>Genome sequence of the hot pepper provides insights into the evolution of pungency in Capsicum species.</title>
        <authorList>
            <person name="Kim S."/>
            <person name="Park M."/>
            <person name="Yeom S.I."/>
            <person name="Kim Y.M."/>
            <person name="Lee J.M."/>
            <person name="Lee H.A."/>
            <person name="Seo E."/>
            <person name="Choi J."/>
            <person name="Cheong K."/>
            <person name="Kim K.T."/>
            <person name="Jung K."/>
            <person name="Lee G.W."/>
            <person name="Oh S.K."/>
            <person name="Bae C."/>
            <person name="Kim S.B."/>
            <person name="Lee H.Y."/>
            <person name="Kim S.Y."/>
            <person name="Kim M.S."/>
            <person name="Kang B.C."/>
            <person name="Jo Y.D."/>
            <person name="Yang H.B."/>
            <person name="Jeong H.J."/>
            <person name="Kang W.H."/>
            <person name="Kwon J.K."/>
            <person name="Shin C."/>
            <person name="Lim J.Y."/>
            <person name="Park J.H."/>
            <person name="Huh J.H."/>
            <person name="Kim J.S."/>
            <person name="Kim B.D."/>
            <person name="Cohen O."/>
            <person name="Paran I."/>
            <person name="Suh M.C."/>
            <person name="Lee S.B."/>
            <person name="Kim Y.K."/>
            <person name="Shin Y."/>
            <person name="Noh S.J."/>
            <person name="Park J."/>
            <person name="Seo Y.S."/>
            <person name="Kwon S.Y."/>
            <person name="Kim H.A."/>
            <person name="Park J.M."/>
            <person name="Kim H.J."/>
            <person name="Choi S.B."/>
            <person name="Bosland P.W."/>
            <person name="Reeves G."/>
            <person name="Jo S.H."/>
            <person name="Lee B.W."/>
            <person name="Cho H.T."/>
            <person name="Choi H.S."/>
            <person name="Lee M.S."/>
            <person name="Yu Y."/>
            <person name="Do Choi Y."/>
            <person name="Park B.S."/>
            <person name="van Deynze A."/>
            <person name="Ashrafi H."/>
            <person name="Hill T."/>
            <person name="Kim W.T."/>
            <person name="Pai H.S."/>
            <person name="Ahn H.K."/>
            <person name="Yeam I."/>
            <person name="Giovannoni J.J."/>
            <person name="Rose J.K."/>
            <person name="Sorensen I."/>
            <person name="Lee S.J."/>
            <person name="Kim R.W."/>
            <person name="Choi I.Y."/>
            <person name="Choi B.S."/>
            <person name="Lim J.S."/>
            <person name="Lee Y.H."/>
            <person name="Choi D."/>
        </authorList>
    </citation>
    <scope>NUCLEOTIDE SEQUENCE [LARGE SCALE GENOMIC DNA]</scope>
    <source>
        <strain evidence="3">cv. CM334</strain>
    </source>
</reference>
<name>A0A1U8GHD8_CAPAN</name>
<feature type="signal peptide" evidence="1">
    <location>
        <begin position="1"/>
        <end position="23"/>
    </location>
</feature>
<dbReference type="InterPro" id="IPR014710">
    <property type="entry name" value="RmlC-like_jellyroll"/>
</dbReference>
<sequence length="106" mass="11500">MSMDLLITTLAILAFFESQLAYAYDLHPLQDICVAVKDPNTSVFMNGKFCKDPNLAKVDDFFASGLNISGNAVPKFGIFAKLLDVNTIPGLNTLGISIARGDFEPK</sequence>
<dbReference type="SUPFAM" id="SSF51182">
    <property type="entry name" value="RmlC-like cupins"/>
    <property type="match status" value="1"/>
</dbReference>
<gene>
    <name evidence="2" type="ORF">T459_07812</name>
</gene>
<proteinExistence type="predicted"/>